<sequence>MSLNVEKARNFLDIIQSLLMEYPTMKLIQELEKYRRVVYARAVKLERQYLSQRAKIAWLKEGDHCTSFFFKNLPVRQARAKIFKIDNAHGQDVDEPQQVKDDIIGLVLASEIKEVLFAFPDDKAPGLDGCTTAFFKKAWSIIVEVPKKANDFRPLACCNVLYKVILKILANRITDCLESVVDVLQIAFILGRKISDNILLSQELFNGYERKNGPN</sequence>
<accession>A0AAV6VYY2</accession>
<organism evidence="1 4">
    <name type="scientific">Buddleja alternifolia</name>
    <dbReference type="NCBI Taxonomy" id="168488"/>
    <lineage>
        <taxon>Eukaryota</taxon>
        <taxon>Viridiplantae</taxon>
        <taxon>Streptophyta</taxon>
        <taxon>Embryophyta</taxon>
        <taxon>Tracheophyta</taxon>
        <taxon>Spermatophyta</taxon>
        <taxon>Magnoliopsida</taxon>
        <taxon>eudicotyledons</taxon>
        <taxon>Gunneridae</taxon>
        <taxon>Pentapetalae</taxon>
        <taxon>asterids</taxon>
        <taxon>lamiids</taxon>
        <taxon>Lamiales</taxon>
        <taxon>Scrophulariaceae</taxon>
        <taxon>Buddlejeae</taxon>
        <taxon>Buddleja</taxon>
    </lineage>
</organism>
<dbReference type="EMBL" id="WHWC01000313">
    <property type="protein sequence ID" value="KAG8362727.1"/>
    <property type="molecule type" value="Genomic_DNA"/>
</dbReference>
<dbReference type="PANTHER" id="PTHR46890:SF48">
    <property type="entry name" value="RNA-DIRECTED DNA POLYMERASE"/>
    <property type="match status" value="1"/>
</dbReference>
<evidence type="ECO:0000313" key="4">
    <source>
        <dbReference type="Proteomes" id="UP000826271"/>
    </source>
</evidence>
<dbReference type="Proteomes" id="UP000826271">
    <property type="component" value="Unassembled WGS sequence"/>
</dbReference>
<name>A0AAV6VYY2_9LAMI</name>
<keyword evidence="4" id="KW-1185">Reference proteome</keyword>
<evidence type="ECO:0008006" key="5">
    <source>
        <dbReference type="Google" id="ProtNLM"/>
    </source>
</evidence>
<evidence type="ECO:0000313" key="3">
    <source>
        <dbReference type="EMBL" id="KAG8380681.1"/>
    </source>
</evidence>
<evidence type="ECO:0000313" key="2">
    <source>
        <dbReference type="EMBL" id="KAG8362727.1"/>
    </source>
</evidence>
<evidence type="ECO:0000313" key="1">
    <source>
        <dbReference type="EMBL" id="KAG8362726.1"/>
    </source>
</evidence>
<dbReference type="EMBL" id="WHWC01000313">
    <property type="protein sequence ID" value="KAG8362726.1"/>
    <property type="molecule type" value="Genomic_DNA"/>
</dbReference>
<gene>
    <name evidence="3" type="ORF">BUALT_Bualt06G0041300</name>
    <name evidence="1" type="ORF">BUALT_BualtUnG0046600</name>
    <name evidence="2" type="ORF">BUALT_BualtUnG0046700</name>
</gene>
<dbReference type="InterPro" id="IPR052343">
    <property type="entry name" value="Retrotransposon-Effector_Assoc"/>
</dbReference>
<reference evidence="1" key="1">
    <citation type="submission" date="2019-10" db="EMBL/GenBank/DDBJ databases">
        <authorList>
            <person name="Zhang R."/>
            <person name="Pan Y."/>
            <person name="Wang J."/>
            <person name="Ma R."/>
            <person name="Yu S."/>
        </authorList>
    </citation>
    <scope>NUCLEOTIDE SEQUENCE</scope>
    <source>
        <strain evidence="1">LA-IB0</strain>
        <tissue evidence="1">Leaf</tissue>
    </source>
</reference>
<dbReference type="AlphaFoldDB" id="A0AAV6VYY2"/>
<protein>
    <recommendedName>
        <fullName evidence="5">Reverse transcriptase</fullName>
    </recommendedName>
</protein>
<dbReference type="EMBL" id="WHWC01000006">
    <property type="protein sequence ID" value="KAG8380681.1"/>
    <property type="molecule type" value="Genomic_DNA"/>
</dbReference>
<proteinExistence type="predicted"/>
<comment type="caution">
    <text evidence="1">The sequence shown here is derived from an EMBL/GenBank/DDBJ whole genome shotgun (WGS) entry which is preliminary data.</text>
</comment>
<dbReference type="PANTHER" id="PTHR46890">
    <property type="entry name" value="NON-LTR RETROLELEMENT REVERSE TRANSCRIPTASE-LIKE PROTEIN-RELATED"/>
    <property type="match status" value="1"/>
</dbReference>